<name>W7X6T3_TETTS</name>
<accession>W7X6T3</accession>
<evidence type="ECO:0000313" key="2">
    <source>
        <dbReference type="Proteomes" id="UP000009168"/>
    </source>
</evidence>
<organism evidence="1 2">
    <name type="scientific">Tetrahymena thermophila (strain SB210)</name>
    <dbReference type="NCBI Taxonomy" id="312017"/>
    <lineage>
        <taxon>Eukaryota</taxon>
        <taxon>Sar</taxon>
        <taxon>Alveolata</taxon>
        <taxon>Ciliophora</taxon>
        <taxon>Intramacronucleata</taxon>
        <taxon>Oligohymenophorea</taxon>
        <taxon>Hymenostomatida</taxon>
        <taxon>Tetrahymenina</taxon>
        <taxon>Tetrahymenidae</taxon>
        <taxon>Tetrahymena</taxon>
    </lineage>
</organism>
<sequence length="172" mass="18699">MMILAKKVKQYTKDCLVCKHIPLLDFRTKVPEDPKPFSPLILSACQLSISQFPSSFWKKALPSNILSIIIQAILTPPPMVISLSVLLTSKTFKSPLQPLSITPASTEIPFTALPEVGATLPQQPLGTSIFKPVLIKALYLAGMTSLQVLKLQRSHPADSAQALNGYFAPSST</sequence>
<proteinExistence type="predicted"/>
<dbReference type="InParanoid" id="W7X6T3"/>
<evidence type="ECO:0000313" key="1">
    <source>
        <dbReference type="EMBL" id="EWS72093.1"/>
    </source>
</evidence>
<protein>
    <submittedName>
        <fullName evidence="1">Uncharacterized protein</fullName>
    </submittedName>
</protein>
<dbReference type="RefSeq" id="XP_012655404.1">
    <property type="nucleotide sequence ID" value="XM_012799950.1"/>
</dbReference>
<gene>
    <name evidence="1" type="ORF">TTHERM_000248319</name>
</gene>
<keyword evidence="2" id="KW-1185">Reference proteome</keyword>
<dbReference type="AlphaFoldDB" id="W7X6T3"/>
<dbReference type="GeneID" id="24438017"/>
<dbReference type="KEGG" id="tet:TTHERM_000248319"/>
<reference evidence="2" key="1">
    <citation type="journal article" date="2006" name="PLoS Biol.">
        <title>Macronuclear genome sequence of the ciliate Tetrahymena thermophila, a model eukaryote.</title>
        <authorList>
            <person name="Eisen J.A."/>
            <person name="Coyne R.S."/>
            <person name="Wu M."/>
            <person name="Wu D."/>
            <person name="Thiagarajan M."/>
            <person name="Wortman J.R."/>
            <person name="Badger J.H."/>
            <person name="Ren Q."/>
            <person name="Amedeo P."/>
            <person name="Jones K.M."/>
            <person name="Tallon L.J."/>
            <person name="Delcher A.L."/>
            <person name="Salzberg S.L."/>
            <person name="Silva J.C."/>
            <person name="Haas B.J."/>
            <person name="Majoros W.H."/>
            <person name="Farzad M."/>
            <person name="Carlton J.M."/>
            <person name="Smith R.K. Jr."/>
            <person name="Garg J."/>
            <person name="Pearlman R.E."/>
            <person name="Karrer K.M."/>
            <person name="Sun L."/>
            <person name="Manning G."/>
            <person name="Elde N.C."/>
            <person name="Turkewitz A.P."/>
            <person name="Asai D.J."/>
            <person name="Wilkes D.E."/>
            <person name="Wang Y."/>
            <person name="Cai H."/>
            <person name="Collins K."/>
            <person name="Stewart B.A."/>
            <person name="Lee S.R."/>
            <person name="Wilamowska K."/>
            <person name="Weinberg Z."/>
            <person name="Ruzzo W.L."/>
            <person name="Wloga D."/>
            <person name="Gaertig J."/>
            <person name="Frankel J."/>
            <person name="Tsao C.-C."/>
            <person name="Gorovsky M.A."/>
            <person name="Keeling P.J."/>
            <person name="Waller R.F."/>
            <person name="Patron N.J."/>
            <person name="Cherry J.M."/>
            <person name="Stover N.A."/>
            <person name="Krieger C.J."/>
            <person name="del Toro C."/>
            <person name="Ryder H.F."/>
            <person name="Williamson S.C."/>
            <person name="Barbeau R.A."/>
            <person name="Hamilton E.P."/>
            <person name="Orias E."/>
        </authorList>
    </citation>
    <scope>NUCLEOTIDE SEQUENCE [LARGE SCALE GENOMIC DNA]</scope>
    <source>
        <strain evidence="2">SB210</strain>
    </source>
</reference>
<dbReference type="EMBL" id="GG662474">
    <property type="protein sequence ID" value="EWS72093.1"/>
    <property type="molecule type" value="Genomic_DNA"/>
</dbReference>
<dbReference type="Proteomes" id="UP000009168">
    <property type="component" value="Unassembled WGS sequence"/>
</dbReference>